<accession>A0A239MZW2</accession>
<evidence type="ECO:0000313" key="2">
    <source>
        <dbReference type="Proteomes" id="UP000198327"/>
    </source>
</evidence>
<dbReference type="AlphaFoldDB" id="A0A239MZW2"/>
<protein>
    <submittedName>
        <fullName evidence="1">Uncharacterized protein</fullName>
    </submittedName>
</protein>
<organism evidence="1 2">
    <name type="scientific">Rhodococcoides kyotonense</name>
    <dbReference type="NCBI Taxonomy" id="398843"/>
    <lineage>
        <taxon>Bacteria</taxon>
        <taxon>Bacillati</taxon>
        <taxon>Actinomycetota</taxon>
        <taxon>Actinomycetes</taxon>
        <taxon>Mycobacteriales</taxon>
        <taxon>Nocardiaceae</taxon>
        <taxon>Rhodococcoides</taxon>
    </lineage>
</organism>
<dbReference type="EMBL" id="FZOW01000024">
    <property type="protein sequence ID" value="SNT47419.1"/>
    <property type="molecule type" value="Genomic_DNA"/>
</dbReference>
<reference evidence="2" key="1">
    <citation type="submission" date="2017-06" db="EMBL/GenBank/DDBJ databases">
        <authorList>
            <person name="Varghese N."/>
            <person name="Submissions S."/>
        </authorList>
    </citation>
    <scope>NUCLEOTIDE SEQUENCE [LARGE SCALE GENOMIC DNA]</scope>
    <source>
        <strain evidence="2">JCM 23211</strain>
    </source>
</reference>
<keyword evidence="2" id="KW-1185">Reference proteome</keyword>
<sequence>MVDVDDLIDWPDRPDREAWWRSVLGLDTSTAELGHTSLIAPASPALFDNTSHRDDLHPYSPADSVAA</sequence>
<dbReference type="Proteomes" id="UP000198327">
    <property type="component" value="Unassembled WGS sequence"/>
</dbReference>
<name>A0A239MZW2_9NOCA</name>
<dbReference type="RefSeq" id="WP_089252014.1">
    <property type="nucleotide sequence ID" value="NZ_FZOW01000024.1"/>
</dbReference>
<evidence type="ECO:0000313" key="1">
    <source>
        <dbReference type="EMBL" id="SNT47419.1"/>
    </source>
</evidence>
<dbReference type="OrthoDB" id="4478538at2"/>
<gene>
    <name evidence="1" type="ORF">SAMN05421642_12450</name>
</gene>
<proteinExistence type="predicted"/>